<dbReference type="Proteomes" id="UP000436655">
    <property type="component" value="Unassembled WGS sequence"/>
</dbReference>
<keyword evidence="3" id="KW-1185">Reference proteome</keyword>
<sequence length="432" mass="47916">MKDKKDLRSNTKSSKKLMLVAQVIAGITAVIFFVMLSRGIANAAISHKISNQYQDRDLSVLKAKTNNKSLAFIGRLMKSTSDVVITNENRNEYKKIESLIQDRKNRSKEVTDLFNGRHDYQDDVSKQSLDDLDNVLLNEKNQDVYQKQKNKLDTVRIWFEQTSDAKKYINKMWDKFNSNKSSLSIKEMSMLNTYYRLIRNKKVKQDLSDPVEQMNSSAKQNKGESSKVRTAKAELEELKNSPLTEKYKPANVDIVSSLKFSSGASDALKDAGITDKKVLYYDKSKDRLAIMTNVDGNYVASDGYVNVQSGQVSAGKYSIKAIIRNAGSSSAIVTDSSNSSFGKYIANADSDTLSGLNITNGDNDTANFNSADPVFWFKNNSALSSSIYFGSGSTIGFIYSGGTSYSNGVQVNSSNLSQLQASLNSGILFFVK</sequence>
<name>A0ABW9P772_9LACO</name>
<dbReference type="RefSeq" id="WP_125704556.1">
    <property type="nucleotide sequence ID" value="NZ_JBHTOO010000004.1"/>
</dbReference>
<reference evidence="2 3" key="1">
    <citation type="journal article" date="2019" name="Syst. Appl. Microbiol.">
        <title>Polyphasic characterization of two novel Lactobacillus spp. isolated from blown salami packages: Description of Lactobacillus halodurans sp. nov. and Lactobacillus salsicarnum sp. nov.</title>
        <authorList>
            <person name="Schuster J.A."/>
            <person name="Klingl A."/>
            <person name="Vogel R.F."/>
            <person name="Ehrmann M.A."/>
        </authorList>
    </citation>
    <scope>NUCLEOTIDE SEQUENCE [LARGE SCALE GENOMIC DNA]</scope>
    <source>
        <strain evidence="2 3">TMW 1.2098</strain>
    </source>
</reference>
<accession>A0ABW9P772</accession>
<dbReference type="EMBL" id="VDFN01000004">
    <property type="protein sequence ID" value="MQS45008.1"/>
    <property type="molecule type" value="Genomic_DNA"/>
</dbReference>
<feature type="compositionally biased region" description="Basic and acidic residues" evidence="1">
    <location>
        <begin position="221"/>
        <end position="230"/>
    </location>
</feature>
<evidence type="ECO:0000313" key="2">
    <source>
        <dbReference type="EMBL" id="MQS45008.1"/>
    </source>
</evidence>
<comment type="caution">
    <text evidence="2">The sequence shown here is derived from an EMBL/GenBank/DDBJ whole genome shotgun (WGS) entry which is preliminary data.</text>
</comment>
<gene>
    <name evidence="2" type="ORF">FHL03_05865</name>
</gene>
<organism evidence="2 3">
    <name type="scientific">Companilactobacillus mishanensis</name>
    <dbReference type="NCBI Taxonomy" id="2486008"/>
    <lineage>
        <taxon>Bacteria</taxon>
        <taxon>Bacillati</taxon>
        <taxon>Bacillota</taxon>
        <taxon>Bacilli</taxon>
        <taxon>Lactobacillales</taxon>
        <taxon>Lactobacillaceae</taxon>
        <taxon>Companilactobacillus</taxon>
    </lineage>
</organism>
<feature type="region of interest" description="Disordered" evidence="1">
    <location>
        <begin position="206"/>
        <end position="230"/>
    </location>
</feature>
<protein>
    <submittedName>
        <fullName evidence="2">Uncharacterized protein</fullName>
    </submittedName>
</protein>
<evidence type="ECO:0000256" key="1">
    <source>
        <dbReference type="SAM" id="MobiDB-lite"/>
    </source>
</evidence>
<evidence type="ECO:0000313" key="3">
    <source>
        <dbReference type="Proteomes" id="UP000436655"/>
    </source>
</evidence>
<proteinExistence type="predicted"/>